<organism evidence="7 8">
    <name type="scientific">Tetzosporium hominis</name>
    <dbReference type="NCBI Taxonomy" id="2020506"/>
    <lineage>
        <taxon>Bacteria</taxon>
        <taxon>Bacillati</taxon>
        <taxon>Bacillota</taxon>
        <taxon>Bacilli</taxon>
        <taxon>Bacillales</taxon>
        <taxon>Caryophanaceae</taxon>
        <taxon>Tetzosporium</taxon>
    </lineage>
</organism>
<keyword evidence="1" id="KW-0436">Ligase</keyword>
<dbReference type="OrthoDB" id="9801549at2"/>
<dbReference type="GO" id="GO:0005524">
    <property type="term" value="F:ATP binding"/>
    <property type="evidence" value="ECO:0007669"/>
    <property type="project" value="UniProtKB-KW"/>
</dbReference>
<dbReference type="Gene3D" id="3.30.470.20">
    <property type="entry name" value="ATP-grasp fold, B domain"/>
    <property type="match status" value="1"/>
</dbReference>
<protein>
    <recommendedName>
        <fullName evidence="6">SAICAR synthetase/ADE2 N-terminal domain-containing protein</fullName>
    </recommendedName>
</protein>
<keyword evidence="4" id="KW-0067">ATP-binding</keyword>
<evidence type="ECO:0000256" key="5">
    <source>
        <dbReference type="ARBA" id="ARBA00048475"/>
    </source>
</evidence>
<comment type="caution">
    <text evidence="7">The sequence shown here is derived from an EMBL/GenBank/DDBJ whole genome shotgun (WGS) entry which is preliminary data.</text>
</comment>
<keyword evidence="2" id="KW-0547">Nucleotide-binding</keyword>
<dbReference type="GO" id="GO:0006189">
    <property type="term" value="P:'de novo' IMP biosynthetic process"/>
    <property type="evidence" value="ECO:0007669"/>
    <property type="project" value="UniProtKB-UniPathway"/>
</dbReference>
<dbReference type="EMBL" id="NOKQ01000062">
    <property type="protein sequence ID" value="OZS79577.1"/>
    <property type="molecule type" value="Genomic_DNA"/>
</dbReference>
<evidence type="ECO:0000256" key="2">
    <source>
        <dbReference type="ARBA" id="ARBA00022741"/>
    </source>
</evidence>
<evidence type="ECO:0000313" key="8">
    <source>
        <dbReference type="Proteomes" id="UP000217065"/>
    </source>
</evidence>
<dbReference type="SUPFAM" id="SSF56104">
    <property type="entry name" value="SAICAR synthase-like"/>
    <property type="match status" value="1"/>
</dbReference>
<evidence type="ECO:0000256" key="3">
    <source>
        <dbReference type="ARBA" id="ARBA00022755"/>
    </source>
</evidence>
<dbReference type="GO" id="GO:0004639">
    <property type="term" value="F:phosphoribosylaminoimidazolesuccinocarboxamide synthase activity"/>
    <property type="evidence" value="ECO:0007669"/>
    <property type="project" value="UniProtKB-EC"/>
</dbReference>
<evidence type="ECO:0000256" key="1">
    <source>
        <dbReference type="ARBA" id="ARBA00022598"/>
    </source>
</evidence>
<gene>
    <name evidence="7" type="ORF">CF394_00190</name>
</gene>
<keyword evidence="3" id="KW-0658">Purine biosynthesis</keyword>
<evidence type="ECO:0000259" key="6">
    <source>
        <dbReference type="Pfam" id="PF01259"/>
    </source>
</evidence>
<dbReference type="RefSeq" id="WP_094941317.1">
    <property type="nucleotide sequence ID" value="NZ_NOKQ01000062.1"/>
</dbReference>
<keyword evidence="8" id="KW-1185">Reference proteome</keyword>
<accession>A0A264W988</accession>
<dbReference type="InterPro" id="IPR028923">
    <property type="entry name" value="SAICAR_synt/ADE2_N"/>
</dbReference>
<dbReference type="Proteomes" id="UP000217065">
    <property type="component" value="Unassembled WGS sequence"/>
</dbReference>
<sequence length="49" mass="5647">MEKQTLEHLARQINTDLQETFDSIGVTLFDFKVEFGRTAYGEILLADEI</sequence>
<evidence type="ECO:0000256" key="4">
    <source>
        <dbReference type="ARBA" id="ARBA00022840"/>
    </source>
</evidence>
<comment type="catalytic activity">
    <reaction evidence="5">
        <text>5-amino-1-(5-phospho-D-ribosyl)imidazole-4-carboxylate + L-aspartate + ATP = (2S)-2-[5-amino-1-(5-phospho-beta-D-ribosyl)imidazole-4-carboxamido]succinate + ADP + phosphate + 2 H(+)</text>
        <dbReference type="Rhea" id="RHEA:22628"/>
        <dbReference type="ChEBI" id="CHEBI:15378"/>
        <dbReference type="ChEBI" id="CHEBI:29991"/>
        <dbReference type="ChEBI" id="CHEBI:30616"/>
        <dbReference type="ChEBI" id="CHEBI:43474"/>
        <dbReference type="ChEBI" id="CHEBI:58443"/>
        <dbReference type="ChEBI" id="CHEBI:77657"/>
        <dbReference type="ChEBI" id="CHEBI:456216"/>
        <dbReference type="EC" id="6.3.2.6"/>
    </reaction>
</comment>
<dbReference type="AlphaFoldDB" id="A0A264W988"/>
<proteinExistence type="predicted"/>
<name>A0A264W988_9BACL</name>
<reference evidence="7 8" key="1">
    <citation type="submission" date="2017-07" db="EMBL/GenBank/DDBJ databases">
        <title>Tetzosporium hominis gen.nov. sp.nov.</title>
        <authorList>
            <person name="Tetz G."/>
            <person name="Tetz V."/>
        </authorList>
    </citation>
    <scope>NUCLEOTIDE SEQUENCE [LARGE SCALE GENOMIC DNA]</scope>
    <source>
        <strain evidence="7 8">VT-49</strain>
    </source>
</reference>
<evidence type="ECO:0000313" key="7">
    <source>
        <dbReference type="EMBL" id="OZS79577.1"/>
    </source>
</evidence>
<feature type="domain" description="SAICAR synthetase/ADE2 N-terminal" evidence="6">
    <location>
        <begin position="4"/>
        <end position="49"/>
    </location>
</feature>
<dbReference type="Pfam" id="PF01259">
    <property type="entry name" value="SAICAR_synt"/>
    <property type="match status" value="1"/>
</dbReference>
<dbReference type="UniPathway" id="UPA00074">
    <property type="reaction ID" value="UER00131"/>
</dbReference>